<dbReference type="STRING" id="83656.B1H18_33245"/>
<dbReference type="SUPFAM" id="SSF51735">
    <property type="entry name" value="NAD(P)-binding Rossmann-fold domains"/>
    <property type="match status" value="1"/>
</dbReference>
<dbReference type="Gene3D" id="3.40.50.720">
    <property type="entry name" value="NAD(P)-binding Rossmann-like Domain"/>
    <property type="match status" value="1"/>
</dbReference>
<keyword evidence="4" id="KW-1185">Reference proteome</keyword>
<dbReference type="InterPro" id="IPR001509">
    <property type="entry name" value="Epimerase_deHydtase"/>
</dbReference>
<evidence type="ECO:0000313" key="4">
    <source>
        <dbReference type="Proteomes" id="UP000190539"/>
    </source>
</evidence>
<protein>
    <submittedName>
        <fullName evidence="3">Reductase</fullName>
    </submittedName>
</protein>
<sequence length="333" mass="35740">MTKRLLILGGTEFLGRATAEAALAGGWEVTVFHRGTHAPPAGARELRGDRTEPDGLAALAQTTERWDAVVDTWSAAPGAVRDSARLLADRAERYVYVSTCSVYAWPRPAGTGTEAPLVEGDPDSTASTDYPGDKRGAELAAVREFGADRTVLARAGLILGPYENIGRLPWWLTRIERGGTVAAPGPRGLPLQYIDARDLARWLLDAADQALSGPYDLVSPGGHTTMEELLEACVRVTGSTASLRWVSPEAVEAAGVEPWTELPVWCPPGELHDAMHRADVTRTLESGLRCRPVGETVADTWAWLVSIGGVPPRREGRPSPGLTPEREADLLKS</sequence>
<dbReference type="EMBL" id="MVFC01000053">
    <property type="protein sequence ID" value="OON71580.1"/>
    <property type="molecule type" value="Genomic_DNA"/>
</dbReference>
<organism evidence="3 4">
    <name type="scientific">Streptomyces tsukubensis</name>
    <dbReference type="NCBI Taxonomy" id="83656"/>
    <lineage>
        <taxon>Bacteria</taxon>
        <taxon>Bacillati</taxon>
        <taxon>Actinomycetota</taxon>
        <taxon>Actinomycetes</taxon>
        <taxon>Kitasatosporales</taxon>
        <taxon>Streptomycetaceae</taxon>
        <taxon>Streptomyces</taxon>
    </lineage>
</organism>
<dbReference type="RefSeq" id="WP_077974204.1">
    <property type="nucleotide sequence ID" value="NZ_CP045178.1"/>
</dbReference>
<dbReference type="PANTHER" id="PTHR48079:SF6">
    <property type="entry name" value="NAD(P)-BINDING DOMAIN-CONTAINING PROTEIN-RELATED"/>
    <property type="match status" value="1"/>
</dbReference>
<accession>A0A1V3ZZJ0</accession>
<evidence type="ECO:0000259" key="2">
    <source>
        <dbReference type="Pfam" id="PF01370"/>
    </source>
</evidence>
<dbReference type="InterPro" id="IPR036291">
    <property type="entry name" value="NAD(P)-bd_dom_sf"/>
</dbReference>
<dbReference type="Proteomes" id="UP000190539">
    <property type="component" value="Unassembled WGS sequence"/>
</dbReference>
<dbReference type="Pfam" id="PF01370">
    <property type="entry name" value="Epimerase"/>
    <property type="match status" value="1"/>
</dbReference>
<feature type="region of interest" description="Disordered" evidence="1">
    <location>
        <begin position="312"/>
        <end position="333"/>
    </location>
</feature>
<dbReference type="GO" id="GO:0005737">
    <property type="term" value="C:cytoplasm"/>
    <property type="evidence" value="ECO:0007669"/>
    <property type="project" value="TreeGrafter"/>
</dbReference>
<gene>
    <name evidence="3" type="ORF">B1H18_33245</name>
</gene>
<dbReference type="AlphaFoldDB" id="A0A1V3ZZJ0"/>
<comment type="caution">
    <text evidence="3">The sequence shown here is derived from an EMBL/GenBank/DDBJ whole genome shotgun (WGS) entry which is preliminary data.</text>
</comment>
<dbReference type="InterPro" id="IPR051783">
    <property type="entry name" value="NAD(P)-dependent_oxidoreduct"/>
</dbReference>
<feature type="region of interest" description="Disordered" evidence="1">
    <location>
        <begin position="112"/>
        <end position="133"/>
    </location>
</feature>
<feature type="domain" description="NAD-dependent epimerase/dehydratase" evidence="2">
    <location>
        <begin position="6"/>
        <end position="209"/>
    </location>
</feature>
<dbReference type="OrthoDB" id="7941246at2"/>
<dbReference type="GO" id="GO:0004029">
    <property type="term" value="F:aldehyde dehydrogenase (NAD+) activity"/>
    <property type="evidence" value="ECO:0007669"/>
    <property type="project" value="TreeGrafter"/>
</dbReference>
<evidence type="ECO:0000313" key="3">
    <source>
        <dbReference type="EMBL" id="OON71580.1"/>
    </source>
</evidence>
<dbReference type="PANTHER" id="PTHR48079">
    <property type="entry name" value="PROTEIN YEEZ"/>
    <property type="match status" value="1"/>
</dbReference>
<evidence type="ECO:0000256" key="1">
    <source>
        <dbReference type="SAM" id="MobiDB-lite"/>
    </source>
</evidence>
<name>A0A1V3ZZJ0_9ACTN</name>
<reference evidence="3 4" key="1">
    <citation type="submission" date="2017-02" db="EMBL/GenBank/DDBJ databases">
        <title>Draft Genome Sequence of Streptomyces tsukubaensis F601, a Producer of the immunosuppressant tacrolimus FK506.</title>
        <authorList>
            <person name="Zong G."/>
            <person name="Zhong C."/>
            <person name="Fu J."/>
            <person name="Qin R."/>
            <person name="Cao G."/>
        </authorList>
    </citation>
    <scope>NUCLEOTIDE SEQUENCE [LARGE SCALE GENOMIC DNA]</scope>
    <source>
        <strain evidence="3 4">F601</strain>
    </source>
</reference>
<feature type="compositionally biased region" description="Basic and acidic residues" evidence="1">
    <location>
        <begin position="324"/>
        <end position="333"/>
    </location>
</feature>
<proteinExistence type="predicted"/>